<keyword evidence="2" id="KW-1185">Reference proteome</keyword>
<evidence type="ECO:0000313" key="2">
    <source>
        <dbReference type="Proteomes" id="UP000316603"/>
    </source>
</evidence>
<dbReference type="RefSeq" id="WP_145869401.1">
    <property type="nucleotide sequence ID" value="NZ_BNCE01000011.1"/>
</dbReference>
<dbReference type="OrthoDB" id="153031at2"/>
<reference evidence="1 2" key="1">
    <citation type="submission" date="2019-06" db="EMBL/GenBank/DDBJ databases">
        <title>Sequencing the genomes of 1000 actinobacteria strains.</title>
        <authorList>
            <person name="Klenk H.-P."/>
        </authorList>
    </citation>
    <scope>NUCLEOTIDE SEQUENCE [LARGE SCALE GENOMIC DNA]</scope>
    <source>
        <strain evidence="1 2">DSM 41695</strain>
    </source>
</reference>
<sequence>MRRTASPFSLVLLGLGTFLLVLAPLLAWYVHPRAAVNPIDIDTTAVYTGRGSVFDLERVETVPDRNITITQRVRGDVEDSERSGNAVWDVTTSVDTDASLPAADPHDALAFTPHRWVLDRRTTEPVHCCEETRRIEGEAYLKFPFDVRKRSYQWWDNTLGDTVVLRYRGTAKVQGHTGYRFTGSVPPTKNGTRLVPGSLVGRPDRPQVLAEEWYANHGVELVVDQRTGRVVYARTGPRQTLRAPGGTKDAAVLLDAERIAFTTETQREAVRQAKADSTRLRLVGETLPAGAGAAGALLAVIGGVLVARGRKTPEGTDTSGTPRPALTK</sequence>
<dbReference type="Proteomes" id="UP000316603">
    <property type="component" value="Unassembled WGS sequence"/>
</dbReference>
<proteinExistence type="predicted"/>
<dbReference type="Pfam" id="PF11271">
    <property type="entry name" value="PorA"/>
    <property type="match status" value="1"/>
</dbReference>
<accession>A0A561TKJ3</accession>
<organism evidence="1 2">
    <name type="scientific">Streptomyces capillispiralis</name>
    <dbReference type="NCBI Taxonomy" id="68182"/>
    <lineage>
        <taxon>Bacteria</taxon>
        <taxon>Bacillati</taxon>
        <taxon>Actinomycetota</taxon>
        <taxon>Actinomycetes</taxon>
        <taxon>Kitasatosporales</taxon>
        <taxon>Streptomycetaceae</taxon>
        <taxon>Streptomyces</taxon>
    </lineage>
</organism>
<dbReference type="EMBL" id="VIWV01000001">
    <property type="protein sequence ID" value="TWF87659.1"/>
    <property type="molecule type" value="Genomic_DNA"/>
</dbReference>
<dbReference type="AlphaFoldDB" id="A0A561TKJ3"/>
<comment type="caution">
    <text evidence="1">The sequence shown here is derived from an EMBL/GenBank/DDBJ whole genome shotgun (WGS) entry which is preliminary data.</text>
</comment>
<gene>
    <name evidence="1" type="ORF">FHX78_114675</name>
</gene>
<evidence type="ECO:0000313" key="1">
    <source>
        <dbReference type="EMBL" id="TWF87659.1"/>
    </source>
</evidence>
<protein>
    <submittedName>
        <fullName evidence="1">DUF3068 family protein</fullName>
    </submittedName>
</protein>
<name>A0A561TKJ3_9ACTN</name>
<dbReference type="InterPro" id="IPR021424">
    <property type="entry name" value="PorA"/>
</dbReference>